<dbReference type="PANTHER" id="PTHR32439">
    <property type="entry name" value="FERREDOXIN--NITRITE REDUCTASE, CHLOROPLASTIC"/>
    <property type="match status" value="1"/>
</dbReference>
<keyword evidence="3" id="KW-0479">Metal-binding</keyword>
<keyword evidence="5" id="KW-0408">Iron</keyword>
<feature type="region of interest" description="Disordered" evidence="7">
    <location>
        <begin position="1"/>
        <end position="31"/>
    </location>
</feature>
<evidence type="ECO:0000256" key="1">
    <source>
        <dbReference type="ARBA" id="ARBA00022485"/>
    </source>
</evidence>
<dbReference type="SUPFAM" id="SSF55124">
    <property type="entry name" value="Nitrite/Sulfite reductase N-terminal domain-like"/>
    <property type="match status" value="1"/>
</dbReference>
<organism evidence="9 10">
    <name type="scientific">Notoacmeibacter ruber</name>
    <dbReference type="NCBI Taxonomy" id="2670375"/>
    <lineage>
        <taxon>Bacteria</taxon>
        <taxon>Pseudomonadati</taxon>
        <taxon>Pseudomonadota</taxon>
        <taxon>Alphaproteobacteria</taxon>
        <taxon>Hyphomicrobiales</taxon>
        <taxon>Notoacmeibacteraceae</taxon>
        <taxon>Notoacmeibacter</taxon>
    </lineage>
</organism>
<dbReference type="InterPro" id="IPR036136">
    <property type="entry name" value="Nit/Sulf_reduc_fer-like_dom_sf"/>
</dbReference>
<accession>A0A3L7JFA2</accession>
<dbReference type="SUPFAM" id="SSF56014">
    <property type="entry name" value="Nitrite and sulphite reductase 4Fe-4S domain-like"/>
    <property type="match status" value="1"/>
</dbReference>
<dbReference type="PANTHER" id="PTHR32439:SF9">
    <property type="entry name" value="BLR3264 PROTEIN"/>
    <property type="match status" value="1"/>
</dbReference>
<gene>
    <name evidence="9" type="ORF">D8780_08630</name>
</gene>
<evidence type="ECO:0000256" key="4">
    <source>
        <dbReference type="ARBA" id="ARBA00023002"/>
    </source>
</evidence>
<dbReference type="GO" id="GO:0016491">
    <property type="term" value="F:oxidoreductase activity"/>
    <property type="evidence" value="ECO:0007669"/>
    <property type="project" value="UniProtKB-KW"/>
</dbReference>
<evidence type="ECO:0000313" key="10">
    <source>
        <dbReference type="Proteomes" id="UP000281094"/>
    </source>
</evidence>
<dbReference type="AlphaFoldDB" id="A0A3L7JFA2"/>
<keyword evidence="10" id="KW-1185">Reference proteome</keyword>
<dbReference type="InterPro" id="IPR051329">
    <property type="entry name" value="NIR_SIR_4Fe-4S"/>
</dbReference>
<evidence type="ECO:0000313" key="9">
    <source>
        <dbReference type="EMBL" id="RLQ88261.1"/>
    </source>
</evidence>
<dbReference type="Proteomes" id="UP000281094">
    <property type="component" value="Unassembled WGS sequence"/>
</dbReference>
<evidence type="ECO:0000256" key="2">
    <source>
        <dbReference type="ARBA" id="ARBA00022617"/>
    </source>
</evidence>
<dbReference type="GO" id="GO:0046872">
    <property type="term" value="F:metal ion binding"/>
    <property type="evidence" value="ECO:0007669"/>
    <property type="project" value="UniProtKB-KW"/>
</dbReference>
<evidence type="ECO:0000256" key="3">
    <source>
        <dbReference type="ARBA" id="ARBA00022723"/>
    </source>
</evidence>
<dbReference type="Pfam" id="PF03460">
    <property type="entry name" value="NIR_SIR_ferr"/>
    <property type="match status" value="1"/>
</dbReference>
<comment type="caution">
    <text evidence="9">The sequence shown here is derived from an EMBL/GenBank/DDBJ whole genome shotgun (WGS) entry which is preliminary data.</text>
</comment>
<sequence length="427" mass="45168">MTTAVVDRPDIGSFEPRPAPRRRGACPSLHHPMQTGDGLLVRLTPARAGLPSAIVRELAKLAERHGNGLLEVSTRGNWQIRGLTSESTAALSSEIEGVLDQFRFGLTLDANPFTAAGSDSARLVAAIEEMSEHPNLKQRLAPKFSIVVDDGGCIDLAGVIADIRLRWAASDRWAIVLGDNEESGRLLGYVRPADGCAAVSALAEAIAEIGPNARGRDLSLPRAQIATTAAASSFESGADPIPERAMTIHVGHIRLQDESLAVLSPAYGMMHASSLNAIIDAIDEIAGARQIRLCTTAGRLISVRGLDDHHIERLLTHEAARDFITKDDDPRLSIAACAGHPACDCAHFDTHAAADRLVERGLLPHDGSTVHLSGCEKECARPAHAAVHLIGRPNGIDAFDDHGSSLGHFTEPEDAVVSTLPSAGGIA</sequence>
<dbReference type="InterPro" id="IPR045854">
    <property type="entry name" value="NO2/SO3_Rdtase_4Fe4S_sf"/>
</dbReference>
<feature type="domain" description="Nitrite/Sulfite reductase ferredoxin-like" evidence="8">
    <location>
        <begin position="31"/>
        <end position="96"/>
    </location>
</feature>
<keyword evidence="4" id="KW-0560">Oxidoreductase</keyword>
<dbReference type="Gene3D" id="3.30.413.10">
    <property type="entry name" value="Sulfite Reductase Hemoprotein, domain 1"/>
    <property type="match status" value="1"/>
</dbReference>
<proteinExistence type="predicted"/>
<evidence type="ECO:0000259" key="8">
    <source>
        <dbReference type="Pfam" id="PF03460"/>
    </source>
</evidence>
<dbReference type="InterPro" id="IPR005117">
    <property type="entry name" value="NiRdtase/SiRdtase_haem-b_fer"/>
</dbReference>
<keyword evidence="2" id="KW-0349">Heme</keyword>
<protein>
    <recommendedName>
        <fullName evidence="8">Nitrite/Sulfite reductase ferredoxin-like domain-containing protein</fullName>
    </recommendedName>
</protein>
<name>A0A3L7JFA2_9HYPH</name>
<keyword evidence="1" id="KW-0004">4Fe-4S</keyword>
<evidence type="ECO:0000256" key="5">
    <source>
        <dbReference type="ARBA" id="ARBA00023004"/>
    </source>
</evidence>
<evidence type="ECO:0000256" key="7">
    <source>
        <dbReference type="SAM" id="MobiDB-lite"/>
    </source>
</evidence>
<dbReference type="Gene3D" id="3.90.480.20">
    <property type="match status" value="1"/>
</dbReference>
<reference evidence="9 10" key="1">
    <citation type="submission" date="2018-10" db="EMBL/GenBank/DDBJ databases">
        <title>Notoacmeibacter sp. M2BS9Y-3-1, whole genome shotgun sequence.</title>
        <authorList>
            <person name="Tuo L."/>
        </authorList>
    </citation>
    <scope>NUCLEOTIDE SEQUENCE [LARGE SCALE GENOMIC DNA]</scope>
    <source>
        <strain evidence="9 10">M2BS9Y-3-1</strain>
    </source>
</reference>
<dbReference type="GO" id="GO:0051539">
    <property type="term" value="F:4 iron, 4 sulfur cluster binding"/>
    <property type="evidence" value="ECO:0007669"/>
    <property type="project" value="UniProtKB-KW"/>
</dbReference>
<dbReference type="EMBL" id="RCWN01000001">
    <property type="protein sequence ID" value="RLQ88261.1"/>
    <property type="molecule type" value="Genomic_DNA"/>
</dbReference>
<keyword evidence="6" id="KW-0411">Iron-sulfur</keyword>
<evidence type="ECO:0000256" key="6">
    <source>
        <dbReference type="ARBA" id="ARBA00023014"/>
    </source>
</evidence>